<dbReference type="AlphaFoldDB" id="B4VWJ0"/>
<accession>B4VWJ0</accession>
<gene>
    <name evidence="1" type="ORF">MC7420_6771</name>
</gene>
<name>B4VWJ0_9CYAN</name>
<evidence type="ECO:0000313" key="2">
    <source>
        <dbReference type="Proteomes" id="UP000003835"/>
    </source>
</evidence>
<dbReference type="EMBL" id="DS989856">
    <property type="protein sequence ID" value="EDX73723.1"/>
    <property type="molecule type" value="Genomic_DNA"/>
</dbReference>
<evidence type="ECO:0000313" key="1">
    <source>
        <dbReference type="EMBL" id="EDX73723.1"/>
    </source>
</evidence>
<dbReference type="Proteomes" id="UP000003835">
    <property type="component" value="Unassembled WGS sequence"/>
</dbReference>
<proteinExistence type="predicted"/>
<protein>
    <submittedName>
        <fullName evidence="1">Uncharacterized protein</fullName>
    </submittedName>
</protein>
<keyword evidence="2" id="KW-1185">Reference proteome</keyword>
<organism evidence="1 2">
    <name type="scientific">Coleofasciculus chthonoplastes PCC 7420</name>
    <dbReference type="NCBI Taxonomy" id="118168"/>
    <lineage>
        <taxon>Bacteria</taxon>
        <taxon>Bacillati</taxon>
        <taxon>Cyanobacteriota</taxon>
        <taxon>Cyanophyceae</taxon>
        <taxon>Coleofasciculales</taxon>
        <taxon>Coleofasciculaceae</taxon>
        <taxon>Coleofasciculus</taxon>
    </lineage>
</organism>
<dbReference type="HOGENOM" id="CLU_3134436_0_0_3"/>
<sequence length="49" mass="5480">MPPPPNPQRNRLCLYGENSCLGVIESIDALTTDNFPQYVLGFEEVAIRT</sequence>
<reference evidence="1 2" key="1">
    <citation type="submission" date="2008-07" db="EMBL/GenBank/DDBJ databases">
        <authorList>
            <person name="Tandeau de Marsac N."/>
            <person name="Ferriera S."/>
            <person name="Johnson J."/>
            <person name="Kravitz S."/>
            <person name="Beeson K."/>
            <person name="Sutton G."/>
            <person name="Rogers Y.-H."/>
            <person name="Friedman R."/>
            <person name="Frazier M."/>
            <person name="Venter J.C."/>
        </authorList>
    </citation>
    <scope>NUCLEOTIDE SEQUENCE [LARGE SCALE GENOMIC DNA]</scope>
    <source>
        <strain evidence="1 2">PCC 7420</strain>
    </source>
</reference>